<evidence type="ECO:0000313" key="2">
    <source>
        <dbReference type="Proteomes" id="UP000297031"/>
    </source>
</evidence>
<dbReference type="OrthoDB" id="9794241at2"/>
<reference evidence="1 2" key="1">
    <citation type="submission" date="2019-02" db="EMBL/GenBank/DDBJ databases">
        <title>Isolation and identification of novel species under the genus Muribaculum.</title>
        <authorList>
            <person name="Miyake S."/>
            <person name="Ding Y."/>
            <person name="Low A."/>
            <person name="Soh M."/>
            <person name="Seedorf H."/>
        </authorList>
    </citation>
    <scope>NUCLEOTIDE SEQUENCE [LARGE SCALE GENOMIC DNA]</scope>
    <source>
        <strain evidence="1 2">TLL-A4</strain>
    </source>
</reference>
<dbReference type="AlphaFoldDB" id="A0A4P7VRJ6"/>
<dbReference type="RefSeq" id="WP_123394970.1">
    <property type="nucleotide sequence ID" value="NZ_CANQMU010000002.1"/>
</dbReference>
<gene>
    <name evidence="1" type="ORF">E7746_13580</name>
</gene>
<name>A0A4P7VRJ6_9BACT</name>
<dbReference type="Pfam" id="PF09365">
    <property type="entry name" value="DUF2461"/>
    <property type="match status" value="1"/>
</dbReference>
<sequence>MSYYISRLYDFLRELQANNNREWFAAHKEEYDSLRSLWLDDVDRLIGLMSQWEPQLRALKAKDCVYRIYRDTRFSTDKTPYKVYFSAAFSPYGRKTHHAAYYMQIDVRDAESGLYGGVWCPEAAVLRKLRNAIVDNIEEFRAIIDAPDMKRYYPGWISESLKSAPKGWPKDHPDIDLLRLKDYGKFCRCDEKFFDTPDWPAKVAERFRILKPMVDFLNYSIDEEI</sequence>
<dbReference type="KEGG" id="mgod:E7746_13580"/>
<accession>A0A4P7VRJ6</accession>
<dbReference type="PIRSF" id="PIRSF028451">
    <property type="entry name" value="UCP028451"/>
    <property type="match status" value="1"/>
</dbReference>
<dbReference type="Proteomes" id="UP000297031">
    <property type="component" value="Chromosome"/>
</dbReference>
<dbReference type="EMBL" id="CP039393">
    <property type="protein sequence ID" value="QCD36835.1"/>
    <property type="molecule type" value="Genomic_DNA"/>
</dbReference>
<evidence type="ECO:0000313" key="1">
    <source>
        <dbReference type="EMBL" id="QCD36835.1"/>
    </source>
</evidence>
<dbReference type="InterPro" id="IPR015996">
    <property type="entry name" value="UCP028451"/>
</dbReference>
<proteinExistence type="predicted"/>
<dbReference type="NCBIfam" id="TIGR02453">
    <property type="entry name" value="TIGR02453 family protein"/>
    <property type="match status" value="1"/>
</dbReference>
<protein>
    <submittedName>
        <fullName evidence="1">DUF2461 domain-containing protein</fullName>
    </submittedName>
</protein>
<keyword evidence="2" id="KW-1185">Reference proteome</keyword>
<dbReference type="PANTHER" id="PTHR36452:SF1">
    <property type="entry name" value="DUF2461 DOMAIN-CONTAINING PROTEIN"/>
    <property type="match status" value="1"/>
</dbReference>
<dbReference type="InterPro" id="IPR012808">
    <property type="entry name" value="CHP02453"/>
</dbReference>
<dbReference type="PANTHER" id="PTHR36452">
    <property type="entry name" value="CHROMOSOME 12, WHOLE GENOME SHOTGUN SEQUENCE"/>
    <property type="match status" value="1"/>
</dbReference>
<organism evidence="1 2">
    <name type="scientific">Muribaculum gordoncarteri</name>
    <dbReference type="NCBI Taxonomy" id="2530390"/>
    <lineage>
        <taxon>Bacteria</taxon>
        <taxon>Pseudomonadati</taxon>
        <taxon>Bacteroidota</taxon>
        <taxon>Bacteroidia</taxon>
        <taxon>Bacteroidales</taxon>
        <taxon>Muribaculaceae</taxon>
        <taxon>Muribaculum</taxon>
    </lineage>
</organism>